<sequence length="398" mass="43695">MKTAQRLGNLGTETSFRVAQDAAEWKARGNEVYPFHLGDLNFPMAPHIVEAMDKAIRDGKTGYCPGPGIPELRAALADDIGKRRGVTIDPAEVVVTTGGKPVITKFLQVVMDPGDGVLYPSPGFPIYESQIEYLGGNALPYRYVPTADGFAIDLDHLRASIDDKTVAIIYNDLQNPISAESTEAEREAIAAIAQEFDLWVLSGEAYFEMRYKGRSKSIAALEGMRERTVILYTFSKKFAMTGSRLGCAVAPREIAEVISTLNTNDESCTTHYVQWAGIAALQGPQDEVGRMLEVLRKRRDATCSIINSIPGMSVAVPGSTFYVFPDVTEAMEAKGIATLSEFSTEALHNTGVSFCTREHFGRRQDWEDRSYIRLAYSGIGENDITEGLGKLRDWLAQG</sequence>
<dbReference type="Pfam" id="PF00155">
    <property type="entry name" value="Aminotran_1_2"/>
    <property type="match status" value="1"/>
</dbReference>
<evidence type="ECO:0000259" key="6">
    <source>
        <dbReference type="Pfam" id="PF00155"/>
    </source>
</evidence>
<dbReference type="Gene3D" id="3.40.640.10">
    <property type="entry name" value="Type I PLP-dependent aspartate aminotransferase-like (Major domain)"/>
    <property type="match status" value="1"/>
</dbReference>
<dbReference type="RefSeq" id="WP_069599292.1">
    <property type="nucleotide sequence ID" value="NZ_CP017150.1"/>
</dbReference>
<reference evidence="8" key="1">
    <citation type="submission" date="2016-09" db="EMBL/GenBank/DDBJ databases">
        <title>Complete Genome Sequence of Brevibacterium linens SMQ-1335.</title>
        <authorList>
            <person name="de Melo A.G."/>
            <person name="Labrie S.J."/>
            <person name="Dumaresq J."/>
            <person name="Roberts R.J."/>
            <person name="Tremblay D.M."/>
            <person name="Moineau S."/>
        </authorList>
    </citation>
    <scope>NUCLEOTIDE SEQUENCE [LARGE SCALE GENOMIC DNA]</scope>
    <source>
        <strain evidence="8">SMQ-1335</strain>
    </source>
</reference>
<dbReference type="CDD" id="cd00609">
    <property type="entry name" value="AAT_like"/>
    <property type="match status" value="1"/>
</dbReference>
<gene>
    <name evidence="7" type="ORF">BLSMQ_0329</name>
</gene>
<dbReference type="InterPro" id="IPR015421">
    <property type="entry name" value="PyrdxlP-dep_Trfase_major"/>
</dbReference>
<dbReference type="GO" id="GO:0004069">
    <property type="term" value="F:L-aspartate:2-oxoglutarate aminotransferase activity"/>
    <property type="evidence" value="ECO:0007669"/>
    <property type="project" value="UniProtKB-EC"/>
</dbReference>
<dbReference type="AlphaFoldDB" id="A0A1D7VZ98"/>
<keyword evidence="4 7" id="KW-0808">Transferase</keyword>
<evidence type="ECO:0000256" key="3">
    <source>
        <dbReference type="ARBA" id="ARBA00022576"/>
    </source>
</evidence>
<dbReference type="InterPro" id="IPR015424">
    <property type="entry name" value="PyrdxlP-dep_Trfase"/>
</dbReference>
<protein>
    <submittedName>
        <fullName evidence="7">Aspartate aminotransferase</fullName>
        <ecNumber evidence="7">2.6.1.1</ecNumber>
    </submittedName>
</protein>
<organism evidence="7 8">
    <name type="scientific">Brevibacterium aurantiacum</name>
    <dbReference type="NCBI Taxonomy" id="273384"/>
    <lineage>
        <taxon>Bacteria</taxon>
        <taxon>Bacillati</taxon>
        <taxon>Actinomycetota</taxon>
        <taxon>Actinomycetes</taxon>
        <taxon>Micrococcales</taxon>
        <taxon>Brevibacteriaceae</taxon>
        <taxon>Brevibacterium</taxon>
    </lineage>
</organism>
<feature type="domain" description="Aminotransferase class I/classII large" evidence="6">
    <location>
        <begin position="38"/>
        <end position="388"/>
    </location>
</feature>
<evidence type="ECO:0000256" key="5">
    <source>
        <dbReference type="ARBA" id="ARBA00022898"/>
    </source>
</evidence>
<evidence type="ECO:0000313" key="8">
    <source>
        <dbReference type="Proteomes" id="UP000094793"/>
    </source>
</evidence>
<keyword evidence="5" id="KW-0663">Pyridoxal phosphate</keyword>
<dbReference type="EMBL" id="CP017150">
    <property type="protein sequence ID" value="AOP52047.1"/>
    <property type="molecule type" value="Genomic_DNA"/>
</dbReference>
<proteinExistence type="inferred from homology"/>
<name>A0A1D7VZ98_BREAU</name>
<dbReference type="OrthoDB" id="4436468at2"/>
<dbReference type="PATRIC" id="fig|1703.10.peg.343"/>
<dbReference type="InterPro" id="IPR050596">
    <property type="entry name" value="AspAT/PAT-like"/>
</dbReference>
<dbReference type="GO" id="GO:0006520">
    <property type="term" value="P:amino acid metabolic process"/>
    <property type="evidence" value="ECO:0007669"/>
    <property type="project" value="InterPro"/>
</dbReference>
<dbReference type="PANTHER" id="PTHR46383:SF1">
    <property type="entry name" value="ASPARTATE AMINOTRANSFERASE"/>
    <property type="match status" value="1"/>
</dbReference>
<comment type="similarity">
    <text evidence="2">Belongs to the class-I pyridoxal-phosphate-dependent aminotransferase family.</text>
</comment>
<dbReference type="EC" id="2.6.1.1" evidence="7"/>
<evidence type="ECO:0000256" key="1">
    <source>
        <dbReference type="ARBA" id="ARBA00001933"/>
    </source>
</evidence>
<dbReference type="GO" id="GO:0030170">
    <property type="term" value="F:pyridoxal phosphate binding"/>
    <property type="evidence" value="ECO:0007669"/>
    <property type="project" value="InterPro"/>
</dbReference>
<comment type="cofactor">
    <cofactor evidence="1">
        <name>pyridoxal 5'-phosphate</name>
        <dbReference type="ChEBI" id="CHEBI:597326"/>
    </cofactor>
</comment>
<dbReference type="KEGG" id="blin:BLSMQ_0329"/>
<dbReference type="InterPro" id="IPR004839">
    <property type="entry name" value="Aminotransferase_I/II_large"/>
</dbReference>
<evidence type="ECO:0000256" key="2">
    <source>
        <dbReference type="ARBA" id="ARBA00007441"/>
    </source>
</evidence>
<evidence type="ECO:0000256" key="4">
    <source>
        <dbReference type="ARBA" id="ARBA00022679"/>
    </source>
</evidence>
<dbReference type="Gene3D" id="3.90.1150.10">
    <property type="entry name" value="Aspartate Aminotransferase, domain 1"/>
    <property type="match status" value="1"/>
</dbReference>
<evidence type="ECO:0000313" key="7">
    <source>
        <dbReference type="EMBL" id="AOP52047.1"/>
    </source>
</evidence>
<dbReference type="SUPFAM" id="SSF53383">
    <property type="entry name" value="PLP-dependent transferases"/>
    <property type="match status" value="1"/>
</dbReference>
<dbReference type="PANTHER" id="PTHR46383">
    <property type="entry name" value="ASPARTATE AMINOTRANSFERASE"/>
    <property type="match status" value="1"/>
</dbReference>
<keyword evidence="3 7" id="KW-0032">Aminotransferase</keyword>
<dbReference type="InterPro" id="IPR015422">
    <property type="entry name" value="PyrdxlP-dep_Trfase_small"/>
</dbReference>
<dbReference type="eggNOG" id="COG0436">
    <property type="taxonomic scope" value="Bacteria"/>
</dbReference>
<dbReference type="Proteomes" id="UP000094793">
    <property type="component" value="Chromosome"/>
</dbReference>
<accession>A0A1D7VZ98</accession>